<keyword evidence="6" id="KW-1185">Reference proteome</keyword>
<sequence>MTARMKILRAGPGMTMQDRGRSGYLDVGLSRGGAMDRLALDEGAALLGQSPDCAVIEMAGTGGDFEASADMRIALTGAPMRATRDGAKLAWHASHLLQAGERLSIGPVQSGCYGYLHVGGGIDAPVCLGARATHLSAGIGAALSAGDVLTIGKDKGSETGLLLDPDNRFDGGLVRVVASFQTDRFAEAERQRFQSVPMRRDARANRMGVGLDPEGGGFHVEGGRNVVSEVIVPGDIQITGDGTPFVLMAECQTTGGYPRIATVLPCDLPKVAQAPVGALLRFQFVDLEKAVALERADAQRRATLARARRPLIRDPHRMTDLLSYQLISGVVTGNEDNPGEGT</sequence>
<protein>
    <submittedName>
        <fullName evidence="5">Biotin-dependent carboxyltransferase family protein</fullName>
    </submittedName>
</protein>
<dbReference type="PANTHER" id="PTHR43309:SF5">
    <property type="entry name" value="5-OXOPROLINASE SUBUNIT C"/>
    <property type="match status" value="1"/>
</dbReference>
<comment type="caution">
    <text evidence="5">The sequence shown here is derived from an EMBL/GenBank/DDBJ whole genome shotgun (WGS) entry which is preliminary data.</text>
</comment>
<keyword evidence="1" id="KW-0547">Nucleotide-binding</keyword>
<gene>
    <name evidence="5" type="ORF">AB0T83_16270</name>
</gene>
<evidence type="ECO:0000313" key="6">
    <source>
        <dbReference type="Proteomes" id="UP001553161"/>
    </source>
</evidence>
<dbReference type="Proteomes" id="UP001553161">
    <property type="component" value="Unassembled WGS sequence"/>
</dbReference>
<evidence type="ECO:0000256" key="3">
    <source>
        <dbReference type="ARBA" id="ARBA00022840"/>
    </source>
</evidence>
<accession>A0ABV3L9X6</accession>
<dbReference type="InterPro" id="IPR003778">
    <property type="entry name" value="CT_A_B"/>
</dbReference>
<reference evidence="5 6" key="1">
    <citation type="submission" date="2024-07" db="EMBL/GenBank/DDBJ databases">
        <authorList>
            <person name="Kang M."/>
        </authorList>
    </citation>
    <scope>NUCLEOTIDE SEQUENCE [LARGE SCALE GENOMIC DNA]</scope>
    <source>
        <strain evidence="5 6">DFM31</strain>
    </source>
</reference>
<evidence type="ECO:0000259" key="4">
    <source>
        <dbReference type="SMART" id="SM00797"/>
    </source>
</evidence>
<dbReference type="RefSeq" id="WP_366194305.1">
    <property type="nucleotide sequence ID" value="NZ_JBFBVU010000026.1"/>
</dbReference>
<dbReference type="Pfam" id="PF02626">
    <property type="entry name" value="CT_A_B"/>
    <property type="match status" value="1"/>
</dbReference>
<dbReference type="PANTHER" id="PTHR43309">
    <property type="entry name" value="5-OXOPROLINASE SUBUNIT C"/>
    <property type="match status" value="1"/>
</dbReference>
<dbReference type="Gene3D" id="2.40.100.10">
    <property type="entry name" value="Cyclophilin-like"/>
    <property type="match status" value="1"/>
</dbReference>
<dbReference type="EMBL" id="JBFBVU010000026">
    <property type="protein sequence ID" value="MEV8468333.1"/>
    <property type="molecule type" value="Genomic_DNA"/>
</dbReference>
<name>A0ABV3L9X6_9RHOB</name>
<feature type="domain" description="Carboxyltransferase" evidence="4">
    <location>
        <begin position="26"/>
        <end position="302"/>
    </location>
</feature>
<evidence type="ECO:0000256" key="1">
    <source>
        <dbReference type="ARBA" id="ARBA00022741"/>
    </source>
</evidence>
<proteinExistence type="predicted"/>
<keyword evidence="2" id="KW-0378">Hydrolase</keyword>
<organism evidence="5 6">
    <name type="scientific">Meridianimarinicoccus marinus</name>
    <dbReference type="NCBI Taxonomy" id="3231483"/>
    <lineage>
        <taxon>Bacteria</taxon>
        <taxon>Pseudomonadati</taxon>
        <taxon>Pseudomonadota</taxon>
        <taxon>Alphaproteobacteria</taxon>
        <taxon>Rhodobacterales</taxon>
        <taxon>Paracoccaceae</taxon>
        <taxon>Meridianimarinicoccus</taxon>
    </lineage>
</organism>
<dbReference type="InterPro" id="IPR052708">
    <property type="entry name" value="PxpC"/>
</dbReference>
<dbReference type="InterPro" id="IPR029000">
    <property type="entry name" value="Cyclophilin-like_dom_sf"/>
</dbReference>
<evidence type="ECO:0000313" key="5">
    <source>
        <dbReference type="EMBL" id="MEV8468333.1"/>
    </source>
</evidence>
<keyword evidence="3" id="KW-0067">ATP-binding</keyword>
<dbReference type="SMART" id="SM00797">
    <property type="entry name" value="AHS2"/>
    <property type="match status" value="1"/>
</dbReference>
<evidence type="ECO:0000256" key="2">
    <source>
        <dbReference type="ARBA" id="ARBA00022801"/>
    </source>
</evidence>